<dbReference type="GO" id="GO:0030130">
    <property type="term" value="C:clathrin coat of trans-Golgi network vesicle"/>
    <property type="evidence" value="ECO:0007669"/>
    <property type="project" value="InterPro"/>
</dbReference>
<dbReference type="GO" id="GO:0030132">
    <property type="term" value="C:clathrin coat of coated pit"/>
    <property type="evidence" value="ECO:0007669"/>
    <property type="project" value="InterPro"/>
</dbReference>
<dbReference type="SUPFAM" id="SSF50989">
    <property type="entry name" value="Clathrin heavy-chain terminal domain"/>
    <property type="match status" value="1"/>
</dbReference>
<protein>
    <submittedName>
        <fullName evidence="1">Clathrin heavy chain 1</fullName>
    </submittedName>
</protein>
<dbReference type="Gene3D" id="2.130.10.110">
    <property type="entry name" value="Clathrin heavy-chain terminal domain"/>
    <property type="match status" value="1"/>
</dbReference>
<dbReference type="InterPro" id="IPR016025">
    <property type="entry name" value="Clathrin_H-chain_N"/>
</dbReference>
<name>A0A2U1P8Z4_ARTAN</name>
<proteinExistence type="predicted"/>
<evidence type="ECO:0000313" key="2">
    <source>
        <dbReference type="Proteomes" id="UP000245207"/>
    </source>
</evidence>
<sequence length="169" mass="18637">MYEVYDSSISTDSRHGHLVGTCTIHAMIIDMSMPMQPLRRPIAVGSALMNPNSKILALKVIDVAKSIVKSVCSRIGSCVDMLEVAAHDASIMEVVDFAEWDDEQIEFVELFESLDEELCRRGAASVLLICNTTLREQGSRPSLSNPNHNHIFLLPKCIHDGSLSRVQVG</sequence>
<evidence type="ECO:0000313" key="1">
    <source>
        <dbReference type="EMBL" id="PWA82223.1"/>
    </source>
</evidence>
<dbReference type="GO" id="GO:0005198">
    <property type="term" value="F:structural molecule activity"/>
    <property type="evidence" value="ECO:0007669"/>
    <property type="project" value="InterPro"/>
</dbReference>
<comment type="caution">
    <text evidence="1">The sequence shown here is derived from an EMBL/GenBank/DDBJ whole genome shotgun (WGS) entry which is preliminary data.</text>
</comment>
<dbReference type="EMBL" id="PKPP01001495">
    <property type="protein sequence ID" value="PWA82223.1"/>
    <property type="molecule type" value="Genomic_DNA"/>
</dbReference>
<dbReference type="Proteomes" id="UP000245207">
    <property type="component" value="Unassembled WGS sequence"/>
</dbReference>
<dbReference type="AlphaFoldDB" id="A0A2U1P8Z4"/>
<dbReference type="GO" id="GO:0016192">
    <property type="term" value="P:vesicle-mediated transport"/>
    <property type="evidence" value="ECO:0007669"/>
    <property type="project" value="InterPro"/>
</dbReference>
<dbReference type="GO" id="GO:0006886">
    <property type="term" value="P:intracellular protein transport"/>
    <property type="evidence" value="ECO:0007669"/>
    <property type="project" value="InterPro"/>
</dbReference>
<reference evidence="1 2" key="1">
    <citation type="journal article" date="2018" name="Mol. Plant">
        <title>The genome of Artemisia annua provides insight into the evolution of Asteraceae family and artemisinin biosynthesis.</title>
        <authorList>
            <person name="Shen Q."/>
            <person name="Zhang L."/>
            <person name="Liao Z."/>
            <person name="Wang S."/>
            <person name="Yan T."/>
            <person name="Shi P."/>
            <person name="Liu M."/>
            <person name="Fu X."/>
            <person name="Pan Q."/>
            <person name="Wang Y."/>
            <person name="Lv Z."/>
            <person name="Lu X."/>
            <person name="Zhang F."/>
            <person name="Jiang W."/>
            <person name="Ma Y."/>
            <person name="Chen M."/>
            <person name="Hao X."/>
            <person name="Li L."/>
            <person name="Tang Y."/>
            <person name="Lv G."/>
            <person name="Zhou Y."/>
            <person name="Sun X."/>
            <person name="Brodelius P.E."/>
            <person name="Rose J.K.C."/>
            <person name="Tang K."/>
        </authorList>
    </citation>
    <scope>NUCLEOTIDE SEQUENCE [LARGE SCALE GENOMIC DNA]</scope>
    <source>
        <strain evidence="2">cv. Huhao1</strain>
        <tissue evidence="1">Leaf</tissue>
    </source>
</reference>
<keyword evidence="2" id="KW-1185">Reference proteome</keyword>
<organism evidence="1 2">
    <name type="scientific">Artemisia annua</name>
    <name type="common">Sweet wormwood</name>
    <dbReference type="NCBI Taxonomy" id="35608"/>
    <lineage>
        <taxon>Eukaryota</taxon>
        <taxon>Viridiplantae</taxon>
        <taxon>Streptophyta</taxon>
        <taxon>Embryophyta</taxon>
        <taxon>Tracheophyta</taxon>
        <taxon>Spermatophyta</taxon>
        <taxon>Magnoliopsida</taxon>
        <taxon>eudicotyledons</taxon>
        <taxon>Gunneridae</taxon>
        <taxon>Pentapetalae</taxon>
        <taxon>asterids</taxon>
        <taxon>campanulids</taxon>
        <taxon>Asterales</taxon>
        <taxon>Asteraceae</taxon>
        <taxon>Asteroideae</taxon>
        <taxon>Anthemideae</taxon>
        <taxon>Artemisiinae</taxon>
        <taxon>Artemisia</taxon>
    </lineage>
</organism>
<dbReference type="OrthoDB" id="1579135at2759"/>
<accession>A0A2U1P8Z4</accession>
<gene>
    <name evidence="1" type="ORF">CTI12_AA171640</name>
</gene>